<dbReference type="Proteomes" id="UP001054837">
    <property type="component" value="Unassembled WGS sequence"/>
</dbReference>
<proteinExistence type="predicted"/>
<comment type="caution">
    <text evidence="1">The sequence shown here is derived from an EMBL/GenBank/DDBJ whole genome shotgun (WGS) entry which is preliminary data.</text>
</comment>
<name>A0AAV4V5M8_9ARAC</name>
<protein>
    <submittedName>
        <fullName evidence="1">Uncharacterized protein</fullName>
    </submittedName>
</protein>
<reference evidence="1 2" key="1">
    <citation type="submission" date="2021-06" db="EMBL/GenBank/DDBJ databases">
        <title>Caerostris darwini draft genome.</title>
        <authorList>
            <person name="Kono N."/>
            <person name="Arakawa K."/>
        </authorList>
    </citation>
    <scope>NUCLEOTIDE SEQUENCE [LARGE SCALE GENOMIC DNA]</scope>
</reference>
<dbReference type="AlphaFoldDB" id="A0AAV4V5M8"/>
<evidence type="ECO:0000313" key="1">
    <source>
        <dbReference type="EMBL" id="GIY65249.1"/>
    </source>
</evidence>
<organism evidence="1 2">
    <name type="scientific">Caerostris darwini</name>
    <dbReference type="NCBI Taxonomy" id="1538125"/>
    <lineage>
        <taxon>Eukaryota</taxon>
        <taxon>Metazoa</taxon>
        <taxon>Ecdysozoa</taxon>
        <taxon>Arthropoda</taxon>
        <taxon>Chelicerata</taxon>
        <taxon>Arachnida</taxon>
        <taxon>Araneae</taxon>
        <taxon>Araneomorphae</taxon>
        <taxon>Entelegynae</taxon>
        <taxon>Araneoidea</taxon>
        <taxon>Araneidae</taxon>
        <taxon>Caerostris</taxon>
    </lineage>
</organism>
<dbReference type="EMBL" id="BPLQ01012408">
    <property type="protein sequence ID" value="GIY65249.1"/>
    <property type="molecule type" value="Genomic_DNA"/>
</dbReference>
<accession>A0AAV4V5M8</accession>
<sequence>MNSSFFFFLVLNSKKAFDGIASRREQKPLILENATLRPLPSNEKDLTIPFVPAGAISFLKCIFSQCSSSVPLPSIAKWRRTEKKEEIEQNPRFFPSFHSPTLIPTSPLFSIGSLKEEEEKGAVFFSAGGLGSGARLFLLSFLSVDNQNDCGFLFGGHPTQFLLLVSSRW</sequence>
<evidence type="ECO:0000313" key="2">
    <source>
        <dbReference type="Proteomes" id="UP001054837"/>
    </source>
</evidence>
<gene>
    <name evidence="1" type="ORF">CDAR_381791</name>
</gene>
<keyword evidence="2" id="KW-1185">Reference proteome</keyword>